<dbReference type="STRING" id="1702214.AL399_02215"/>
<gene>
    <name evidence="2" type="ORF">AL399_02215</name>
    <name evidence="3" type="ORF">AL399_02450</name>
</gene>
<name>A0A0Q4AZ03_9BACT</name>
<dbReference type="PATRIC" id="fig|1702214.3.peg.305"/>
<feature type="chain" id="PRO_5007428146" description="DUF4856 domain-containing protein" evidence="1">
    <location>
        <begin position="28"/>
        <end position="268"/>
    </location>
</feature>
<dbReference type="AlphaFoldDB" id="A0A0Q4AZ03"/>
<feature type="signal peptide" evidence="1">
    <location>
        <begin position="1"/>
        <end position="27"/>
    </location>
</feature>
<keyword evidence="4" id="KW-1185">Reference proteome</keyword>
<proteinExistence type="predicted"/>
<dbReference type="EMBL" id="LIIK01000007">
    <property type="protein sequence ID" value="KQM09345.1"/>
    <property type="molecule type" value="Genomic_DNA"/>
</dbReference>
<dbReference type="PROSITE" id="PS51257">
    <property type="entry name" value="PROKAR_LIPOPROTEIN"/>
    <property type="match status" value="1"/>
</dbReference>
<evidence type="ECO:0008006" key="5">
    <source>
        <dbReference type="Google" id="ProtNLM"/>
    </source>
</evidence>
<organism evidence="2 4">
    <name type="scientific">Candidatus [Bacteroides] periocalifornicus</name>
    <dbReference type="NCBI Taxonomy" id="1702214"/>
    <lineage>
        <taxon>Bacteria</taxon>
        <taxon>Pseudomonadati</taxon>
        <taxon>Bacteroidota</taxon>
    </lineage>
</organism>
<evidence type="ECO:0000313" key="2">
    <source>
        <dbReference type="EMBL" id="KQM09310.1"/>
    </source>
</evidence>
<sequence length="268" mass="29631">MFKAMKRYLVWLLAAMLLGGSFSGCNKQLGEEKVQNTSVVMEQMGESQLATLYTAAPVFAVESQRATAPSRNPYDYVGAAHNAKLEKVLAAVANGASLESQVGFSGSSPRFDEIKRAISPEEYFQDYPEITGKIKNRKVAACVRGIFRETRLGVENGQIREQRDLELYVISVENRVLSTDQLNEKEKANVLSMASTFRQSSAFWSNRLGNAPFNPTDELMKRKWWQWVLIAAADAAGGFLGAAIDKDEEEVFSVEYAAHASIVASKVL</sequence>
<dbReference type="EMBL" id="LIIK01000007">
    <property type="protein sequence ID" value="KQM09310.1"/>
    <property type="molecule type" value="Genomic_DNA"/>
</dbReference>
<evidence type="ECO:0000256" key="1">
    <source>
        <dbReference type="SAM" id="SignalP"/>
    </source>
</evidence>
<dbReference type="Proteomes" id="UP000054172">
    <property type="component" value="Unassembled WGS sequence"/>
</dbReference>
<accession>A0A0Q4AZ03</accession>
<comment type="caution">
    <text evidence="2">The sequence shown here is derived from an EMBL/GenBank/DDBJ whole genome shotgun (WGS) entry which is preliminary data.</text>
</comment>
<reference evidence="2 4" key="1">
    <citation type="submission" date="2015-08" db="EMBL/GenBank/DDBJ databases">
        <title>Candidatus Bacteriodes Periocalifornicus.</title>
        <authorList>
            <person name="McLean J.S."/>
            <person name="Kelley S."/>
        </authorList>
    </citation>
    <scope>NUCLEOTIDE SEQUENCE [LARGE SCALE GENOMIC DNA]</scope>
    <source>
        <strain evidence="2">12B</strain>
    </source>
</reference>
<evidence type="ECO:0000313" key="4">
    <source>
        <dbReference type="Proteomes" id="UP000054172"/>
    </source>
</evidence>
<protein>
    <recommendedName>
        <fullName evidence="5">DUF4856 domain-containing protein</fullName>
    </recommendedName>
</protein>
<evidence type="ECO:0000313" key="3">
    <source>
        <dbReference type="EMBL" id="KQM09345.1"/>
    </source>
</evidence>
<keyword evidence="1" id="KW-0732">Signal</keyword>